<dbReference type="InterPro" id="IPR008217">
    <property type="entry name" value="Ccc1_fam"/>
</dbReference>
<name>A0A1F7Y0S5_9BACT</name>
<evidence type="ECO:0008006" key="8">
    <source>
        <dbReference type="Google" id="ProtNLM"/>
    </source>
</evidence>
<proteinExistence type="predicted"/>
<dbReference type="Pfam" id="PF01988">
    <property type="entry name" value="VIT1"/>
    <property type="match status" value="2"/>
</dbReference>
<feature type="transmembrane region" description="Helical" evidence="5">
    <location>
        <begin position="43"/>
        <end position="67"/>
    </location>
</feature>
<dbReference type="GO" id="GO:0012505">
    <property type="term" value="C:endomembrane system"/>
    <property type="evidence" value="ECO:0007669"/>
    <property type="project" value="UniProtKB-SubCell"/>
</dbReference>
<evidence type="ECO:0000313" key="7">
    <source>
        <dbReference type="Proteomes" id="UP000176741"/>
    </source>
</evidence>
<evidence type="ECO:0000256" key="5">
    <source>
        <dbReference type="SAM" id="Phobius"/>
    </source>
</evidence>
<dbReference type="PANTHER" id="PTHR31851">
    <property type="entry name" value="FE(2+)/MN(2+) TRANSPORTER PCL1"/>
    <property type="match status" value="1"/>
</dbReference>
<dbReference type="Proteomes" id="UP000176741">
    <property type="component" value="Unassembled WGS sequence"/>
</dbReference>
<dbReference type="GO" id="GO:0005384">
    <property type="term" value="F:manganese ion transmembrane transporter activity"/>
    <property type="evidence" value="ECO:0007669"/>
    <property type="project" value="InterPro"/>
</dbReference>
<evidence type="ECO:0000256" key="3">
    <source>
        <dbReference type="ARBA" id="ARBA00022989"/>
    </source>
</evidence>
<comment type="subcellular location">
    <subcellularLocation>
        <location evidence="1">Endomembrane system</location>
        <topology evidence="1">Multi-pass membrane protein</topology>
    </subcellularLocation>
</comment>
<reference evidence="6 7" key="1">
    <citation type="journal article" date="2016" name="Nat. Commun.">
        <title>Thousands of microbial genomes shed light on interconnected biogeochemical processes in an aquifer system.</title>
        <authorList>
            <person name="Anantharaman K."/>
            <person name="Brown C.T."/>
            <person name="Hug L.A."/>
            <person name="Sharon I."/>
            <person name="Castelle C.J."/>
            <person name="Probst A.J."/>
            <person name="Thomas B.C."/>
            <person name="Singh A."/>
            <person name="Wilkins M.J."/>
            <person name="Karaoz U."/>
            <person name="Brodie E.L."/>
            <person name="Williams K.H."/>
            <person name="Hubbard S.S."/>
            <person name="Banfield J.F."/>
        </authorList>
    </citation>
    <scope>NUCLEOTIDE SEQUENCE [LARGE SCALE GENOMIC DNA]</scope>
</reference>
<sequence length="173" mass="18747">MREKLLHEKASYLRDAVFSASDGIVTTFAVVAGSAGASLDPSIVVILGFANLFADGFSMSAGTYLGVKSEIEYEKAEGDSHTESATPWRQALITFISFDIAGFFPLIPYVFNIENKFALSIFVVGFLLFVVGTLRGRYTKKGVIRSGLETLFVGGFAAIVAYLSGFVIRNYIV</sequence>
<accession>A0A1F7Y0S5</accession>
<feature type="transmembrane region" description="Helical" evidence="5">
    <location>
        <begin position="117"/>
        <end position="138"/>
    </location>
</feature>
<protein>
    <recommendedName>
        <fullName evidence="8">VIT family protein</fullName>
    </recommendedName>
</protein>
<organism evidence="6 7">
    <name type="scientific">Candidatus Woesebacteria bacterium RIFCSPHIGHO2_01_FULL_38_26b</name>
    <dbReference type="NCBI Taxonomy" id="1802491"/>
    <lineage>
        <taxon>Bacteria</taxon>
        <taxon>Candidatus Woeseibacteriota</taxon>
    </lineage>
</organism>
<feature type="transmembrane region" description="Helical" evidence="5">
    <location>
        <begin position="88"/>
        <end position="111"/>
    </location>
</feature>
<feature type="transmembrane region" description="Helical" evidence="5">
    <location>
        <begin position="12"/>
        <end position="37"/>
    </location>
</feature>
<evidence type="ECO:0000313" key="6">
    <source>
        <dbReference type="EMBL" id="OGM20258.1"/>
    </source>
</evidence>
<evidence type="ECO:0000256" key="2">
    <source>
        <dbReference type="ARBA" id="ARBA00022692"/>
    </source>
</evidence>
<comment type="caution">
    <text evidence="6">The sequence shown here is derived from an EMBL/GenBank/DDBJ whole genome shotgun (WGS) entry which is preliminary data.</text>
</comment>
<keyword evidence="2 5" id="KW-0812">Transmembrane</keyword>
<evidence type="ECO:0000256" key="1">
    <source>
        <dbReference type="ARBA" id="ARBA00004127"/>
    </source>
</evidence>
<dbReference type="GO" id="GO:0030026">
    <property type="term" value="P:intracellular manganese ion homeostasis"/>
    <property type="evidence" value="ECO:0007669"/>
    <property type="project" value="InterPro"/>
</dbReference>
<dbReference type="AlphaFoldDB" id="A0A1F7Y0S5"/>
<keyword evidence="3 5" id="KW-1133">Transmembrane helix</keyword>
<feature type="transmembrane region" description="Helical" evidence="5">
    <location>
        <begin position="150"/>
        <end position="172"/>
    </location>
</feature>
<evidence type="ECO:0000256" key="4">
    <source>
        <dbReference type="ARBA" id="ARBA00023136"/>
    </source>
</evidence>
<gene>
    <name evidence="6" type="ORF">A2771_01120</name>
</gene>
<keyword evidence="4 5" id="KW-0472">Membrane</keyword>
<dbReference type="EMBL" id="MGGD01000039">
    <property type="protein sequence ID" value="OGM20258.1"/>
    <property type="molecule type" value="Genomic_DNA"/>
</dbReference>